<evidence type="ECO:0000256" key="2">
    <source>
        <dbReference type="PROSITE-ProRule" id="PRU00221"/>
    </source>
</evidence>
<dbReference type="SMART" id="SM00320">
    <property type="entry name" value="WD40"/>
    <property type="match status" value="7"/>
</dbReference>
<feature type="region of interest" description="Disordered" evidence="3">
    <location>
        <begin position="956"/>
        <end position="975"/>
    </location>
</feature>
<organism evidence="4 5">
    <name type="scientific">Lepraria neglecta</name>
    <dbReference type="NCBI Taxonomy" id="209136"/>
    <lineage>
        <taxon>Eukaryota</taxon>
        <taxon>Fungi</taxon>
        <taxon>Dikarya</taxon>
        <taxon>Ascomycota</taxon>
        <taxon>Pezizomycotina</taxon>
        <taxon>Lecanoromycetes</taxon>
        <taxon>OSLEUM clade</taxon>
        <taxon>Lecanoromycetidae</taxon>
        <taxon>Lecanorales</taxon>
        <taxon>Lecanorineae</taxon>
        <taxon>Stereocaulaceae</taxon>
        <taxon>Lepraria</taxon>
    </lineage>
</organism>
<dbReference type="PROSITE" id="PS50294">
    <property type="entry name" value="WD_REPEATS_REGION"/>
    <property type="match status" value="1"/>
</dbReference>
<dbReference type="PROSITE" id="PS50082">
    <property type="entry name" value="WD_REPEATS_2"/>
    <property type="match status" value="1"/>
</dbReference>
<feature type="compositionally biased region" description="Polar residues" evidence="3">
    <location>
        <begin position="42"/>
        <end position="56"/>
    </location>
</feature>
<name>A0AAD9Z397_9LECA</name>
<evidence type="ECO:0000313" key="4">
    <source>
        <dbReference type="EMBL" id="KAK3169878.1"/>
    </source>
</evidence>
<sequence>MAQTNGATPCEIIDLTKDDEQTNDLETLSSAASRAQAGASRLTNHLESFTPQSSPRPTLYTYDDTVERIWDLPGFRGNAINGISKNKRAAAPVPEPRIQTLASRPSPVRPRTPNTAPDNKRNSITPSRRPRAAAIDASRLIARDYDILNPLEEQHQVTVNTPKKPGRPRKDEWIPTKQYTPKSGSNWGPGNKHEEMGLPKEDSASPRPQFHDSQITNGHNNEQFKATLKLPAKRKRSSPPLELGSLKLPRTKGLQNGDHKFTGELLDKQSQSHYTQEEPSMHLIRDCQKPNQAGNQESPSASPPAASRPNIDRVSAPQYGFNTTPSDNAVLTEVFSTVVYPAIKKARKRHRGTVTDDELISIGKSVSPISISDPIDRDHEGKQLNGRQVAIDFVKKDLTHVVAQRLSLPNENQRKQIKRFVKKEFNQKVTQATFALESAPSASAIDSDKSSIPVVQREEGVIEMFAERRSPPATEVNDKRPEVVNLANAARITDLAGYLSKLENETLGLDSLDSEQISGLVQEKAPKPAGRSRNSWAQQPPSAADPTPLTAAPPSIAPTAMASIAKASPQPEFASDEPFPPGFDRGRYPMQRRRRGNKFYTPERKQKTHTKAPLAESLMLRQNPVTVKTSTLSRPARIQKVPQSPESESVDRELTQLLAKRANHDQDLNTLLKITASGKATKSQTAELKDYIDKMRASLTSSKENPTNHAPTSLGLSRSMSGATEATLSLMSVEGSPLLLLDKSSNSITGRLTSSEKDQKRLFKALAQWPEDSGIYKNEREVQTSSKRLISEARNSSFTNQAPLDSNFDLTVPAAARSSLPTDGVFPGARTPRNSDHMKSPDLEVIDSSAQRGSETLQMMASSAVALPARDQPPTRQPLSTALDPHLERLVAVLTPNVDHTRPYAKSNRYHITYDEQEDLVDDPNLIKHVDVSLGKLVRIETQIVDQARRPLRSSSSLLRHRELGSDTRGRHVKTQNELRLRNAETIKPWRSWKGASGDIVAAAWAPDSMTYAVGAAAHTNVEDLQYNRPCNLLLGELTSNALTELPDHRVDRPKPETIPSGPNATQAVYDACDPNVYETVTSIAFAPIGTRMYTASHDRTVKIWDTALRSCQATLRHDAWVTSIEASTQIPGLFATATKKTQNAIRVYYSQSSDDALVHSHFSSSRAELRPDWQIYPECLRWGPTPYTSHLLLAGFHQWSDDSGGSGQIVLWDAHAFQSVKVSPSSQSVYAAAWHPHSSLFATGGAPSGVVTNRQSIKSVVRTWDLRTTKRYTMEYECNALDMQDVTFSPMDSNIVTAGCTDGISYIWDFRRPDRPLHRLRHGKPIIDLDHTRDREEADTGVMMSLWGLGGTLFYTGSSDGMVKAWDIRRHPADVLVRNVAQFEAGVQSGAYSPDGANLLVGDADGGFHILSSAPCGPCDPKYEGTEEPINLVRAQDGSGLKLEGDDDDPGIEGRETGRELIESGQLDLHPEFGVTRGQYYHGPYARDSRRPGSEPNKIGRLLPEYAKLQAFSREGEERPDIAEQRRGLIRARKLLIDEELNKHSSKSTAGQIIREEDHLTPLARSDPSHSLLEPSQRAQPFGRATFTGHGHNVLDPTVSNRATDHERDDPVKEAKINRAPAPKTVFGARNNMIPESRMVEENYWWPRLGEDEIAKAKEKARHGRG</sequence>
<dbReference type="SUPFAM" id="SSF50978">
    <property type="entry name" value="WD40 repeat-like"/>
    <property type="match status" value="1"/>
</dbReference>
<feature type="compositionally biased region" description="Basic and acidic residues" evidence="3">
    <location>
        <begin position="833"/>
        <end position="842"/>
    </location>
</feature>
<keyword evidence="2" id="KW-0853">WD repeat</keyword>
<feature type="compositionally biased region" description="Polar residues" evidence="3">
    <location>
        <begin position="211"/>
        <end position="224"/>
    </location>
</feature>
<dbReference type="Pfam" id="PF00400">
    <property type="entry name" value="WD40"/>
    <property type="match status" value="1"/>
</dbReference>
<dbReference type="GO" id="GO:0031931">
    <property type="term" value="C:TORC1 complex"/>
    <property type="evidence" value="ECO:0007669"/>
    <property type="project" value="InterPro"/>
</dbReference>
<dbReference type="InterPro" id="IPR001680">
    <property type="entry name" value="WD40_rpt"/>
</dbReference>
<feature type="compositionally biased region" description="Basic and acidic residues" evidence="3">
    <location>
        <begin position="960"/>
        <end position="975"/>
    </location>
</feature>
<feature type="region of interest" description="Disordered" evidence="3">
    <location>
        <begin position="156"/>
        <end position="260"/>
    </location>
</feature>
<feature type="region of interest" description="Disordered" evidence="3">
    <location>
        <begin position="289"/>
        <end position="323"/>
    </location>
</feature>
<dbReference type="InterPro" id="IPR036322">
    <property type="entry name" value="WD40_repeat_dom_sf"/>
</dbReference>
<feature type="region of interest" description="Disordered" evidence="3">
    <location>
        <begin position="698"/>
        <end position="718"/>
    </location>
</feature>
<feature type="compositionally biased region" description="Polar residues" evidence="3">
    <location>
        <begin position="177"/>
        <end position="188"/>
    </location>
</feature>
<feature type="compositionally biased region" description="Low complexity" evidence="3">
    <location>
        <begin position="298"/>
        <end position="307"/>
    </location>
</feature>
<dbReference type="SUPFAM" id="SSF75011">
    <property type="entry name" value="3-carboxy-cis,cis-mucoante lactonizing enzyme"/>
    <property type="match status" value="1"/>
</dbReference>
<feature type="region of interest" description="Disordered" evidence="3">
    <location>
        <begin position="522"/>
        <end position="589"/>
    </location>
</feature>
<feature type="compositionally biased region" description="Low complexity" evidence="3">
    <location>
        <begin position="29"/>
        <end position="41"/>
    </location>
</feature>
<dbReference type="InterPro" id="IPR037588">
    <property type="entry name" value="MLST8"/>
</dbReference>
<evidence type="ECO:0008006" key="6">
    <source>
        <dbReference type="Google" id="ProtNLM"/>
    </source>
</evidence>
<feature type="compositionally biased region" description="Polar residues" evidence="3">
    <location>
        <begin position="112"/>
        <end position="126"/>
    </location>
</feature>
<comment type="similarity">
    <text evidence="1">Belongs to the WD repeat LST8 family.</text>
</comment>
<gene>
    <name evidence="4" type="ORF">OEA41_009262</name>
</gene>
<dbReference type="GO" id="GO:0032956">
    <property type="term" value="P:regulation of actin cytoskeleton organization"/>
    <property type="evidence" value="ECO:0007669"/>
    <property type="project" value="TreeGrafter"/>
</dbReference>
<dbReference type="InterPro" id="IPR015943">
    <property type="entry name" value="WD40/YVTN_repeat-like_dom_sf"/>
</dbReference>
<feature type="repeat" description="WD" evidence="2">
    <location>
        <begin position="1081"/>
        <end position="1106"/>
    </location>
</feature>
<evidence type="ECO:0000313" key="5">
    <source>
        <dbReference type="Proteomes" id="UP001276659"/>
    </source>
</evidence>
<dbReference type="GO" id="GO:0031929">
    <property type="term" value="P:TOR signaling"/>
    <property type="evidence" value="ECO:0007669"/>
    <property type="project" value="InterPro"/>
</dbReference>
<comment type="caution">
    <text evidence="4">The sequence shown here is derived from an EMBL/GenBank/DDBJ whole genome shotgun (WGS) entry which is preliminary data.</text>
</comment>
<feature type="region of interest" description="Disordered" evidence="3">
    <location>
        <begin position="628"/>
        <end position="650"/>
    </location>
</feature>
<feature type="region of interest" description="Disordered" evidence="3">
    <location>
        <begin position="86"/>
        <end position="133"/>
    </location>
</feature>
<dbReference type="Gene3D" id="2.130.10.10">
    <property type="entry name" value="YVTN repeat-like/Quinoprotein amine dehydrogenase"/>
    <property type="match status" value="1"/>
</dbReference>
<dbReference type="EMBL" id="JASNWA010000009">
    <property type="protein sequence ID" value="KAK3169878.1"/>
    <property type="molecule type" value="Genomic_DNA"/>
</dbReference>
<evidence type="ECO:0000256" key="1">
    <source>
        <dbReference type="ARBA" id="ARBA00009890"/>
    </source>
</evidence>
<dbReference type="Proteomes" id="UP001276659">
    <property type="component" value="Unassembled WGS sequence"/>
</dbReference>
<dbReference type="PANTHER" id="PTHR19842">
    <property type="entry name" value="G BETA-LIKE PROTEIN GBL"/>
    <property type="match status" value="1"/>
</dbReference>
<feature type="compositionally biased region" description="Basic and acidic residues" evidence="3">
    <location>
        <begin position="1604"/>
        <end position="1616"/>
    </location>
</feature>
<feature type="compositionally biased region" description="Low complexity" evidence="3">
    <location>
        <begin position="540"/>
        <end position="554"/>
    </location>
</feature>
<evidence type="ECO:0000256" key="3">
    <source>
        <dbReference type="SAM" id="MobiDB-lite"/>
    </source>
</evidence>
<feature type="region of interest" description="Disordered" evidence="3">
    <location>
        <begin position="1583"/>
        <end position="1616"/>
    </location>
</feature>
<protein>
    <recommendedName>
        <fullName evidence="6">WD40 repeat-like protein</fullName>
    </recommendedName>
</protein>
<accession>A0AAD9Z397</accession>
<feature type="region of interest" description="Disordered" evidence="3">
    <location>
        <begin position="1"/>
        <end position="58"/>
    </location>
</feature>
<reference evidence="4" key="1">
    <citation type="submission" date="2022-11" db="EMBL/GenBank/DDBJ databases">
        <title>Chromosomal genome sequence assembly and mating type (MAT) locus characterization of the leprose asexual lichenized fungus Lepraria neglecta (Nyl.) Erichsen.</title>
        <authorList>
            <person name="Allen J.L."/>
            <person name="Pfeffer B."/>
        </authorList>
    </citation>
    <scope>NUCLEOTIDE SEQUENCE</scope>
    <source>
        <strain evidence="4">Allen 5258</strain>
    </source>
</reference>
<proteinExistence type="inferred from homology"/>
<dbReference type="PANTHER" id="PTHR19842:SF2">
    <property type="entry name" value="WD REPEAT PROTEIN (AFU_ORTHOLOGUE AFUA_5G04300)"/>
    <property type="match status" value="1"/>
</dbReference>
<keyword evidence="5" id="KW-1185">Reference proteome</keyword>
<feature type="compositionally biased region" description="Basic and acidic residues" evidence="3">
    <location>
        <begin position="191"/>
        <end position="204"/>
    </location>
</feature>
<feature type="region of interest" description="Disordered" evidence="3">
    <location>
        <begin position="819"/>
        <end position="842"/>
    </location>
</feature>
<dbReference type="GO" id="GO:0031932">
    <property type="term" value="C:TORC2 complex"/>
    <property type="evidence" value="ECO:0007669"/>
    <property type="project" value="InterPro"/>
</dbReference>